<dbReference type="Proteomes" id="UP001392437">
    <property type="component" value="Unassembled WGS sequence"/>
</dbReference>
<evidence type="ECO:0000313" key="3">
    <source>
        <dbReference type="Proteomes" id="UP001392437"/>
    </source>
</evidence>
<dbReference type="EMBL" id="JAQQWP010000002">
    <property type="protein sequence ID" value="KAK8129738.1"/>
    <property type="molecule type" value="Genomic_DNA"/>
</dbReference>
<gene>
    <name evidence="2" type="ORF">PG999_002118</name>
</gene>
<accession>A0AAW0R7J3</accession>
<evidence type="ECO:0000256" key="1">
    <source>
        <dbReference type="SAM" id="SignalP"/>
    </source>
</evidence>
<name>A0AAW0R7J3_9PEZI</name>
<keyword evidence="1" id="KW-0732">Signal</keyword>
<evidence type="ECO:0000313" key="2">
    <source>
        <dbReference type="EMBL" id="KAK8129738.1"/>
    </source>
</evidence>
<proteinExistence type="predicted"/>
<reference evidence="2 3" key="1">
    <citation type="submission" date="2023-01" db="EMBL/GenBank/DDBJ databases">
        <title>Analysis of 21 Apiospora genomes using comparative genomics revels a genus with tremendous synthesis potential of carbohydrate active enzymes and secondary metabolites.</title>
        <authorList>
            <person name="Sorensen T."/>
        </authorList>
    </citation>
    <scope>NUCLEOTIDE SEQUENCE [LARGE SCALE GENOMIC DNA]</scope>
    <source>
        <strain evidence="2 3">CBS 117206</strain>
    </source>
</reference>
<organism evidence="2 3">
    <name type="scientific">Apiospora kogelbergensis</name>
    <dbReference type="NCBI Taxonomy" id="1337665"/>
    <lineage>
        <taxon>Eukaryota</taxon>
        <taxon>Fungi</taxon>
        <taxon>Dikarya</taxon>
        <taxon>Ascomycota</taxon>
        <taxon>Pezizomycotina</taxon>
        <taxon>Sordariomycetes</taxon>
        <taxon>Xylariomycetidae</taxon>
        <taxon>Amphisphaeriales</taxon>
        <taxon>Apiosporaceae</taxon>
        <taxon>Apiospora</taxon>
    </lineage>
</organism>
<feature type="chain" id="PRO_5043710190" evidence="1">
    <location>
        <begin position="19"/>
        <end position="106"/>
    </location>
</feature>
<dbReference type="AlphaFoldDB" id="A0AAW0R7J3"/>
<sequence>MQFSTLTVLLVSAGLVAAQEEQSKLKAIGNLQPDPKCLTKPNFPVYLKKCYKVDQFKAVRIDVDGITCYGTKSAGCLDAGTPVKVGKGCHKLSEFKDAKAIKCLKH</sequence>
<comment type="caution">
    <text evidence="2">The sequence shown here is derived from an EMBL/GenBank/DDBJ whole genome shotgun (WGS) entry which is preliminary data.</text>
</comment>
<feature type="signal peptide" evidence="1">
    <location>
        <begin position="1"/>
        <end position="18"/>
    </location>
</feature>
<protein>
    <submittedName>
        <fullName evidence="2">Uncharacterized protein</fullName>
    </submittedName>
</protein>
<keyword evidence="3" id="KW-1185">Reference proteome</keyword>